<dbReference type="PROSITE" id="PS51375">
    <property type="entry name" value="PPR"/>
    <property type="match status" value="3"/>
</dbReference>
<dbReference type="NCBIfam" id="TIGR00756">
    <property type="entry name" value="PPR"/>
    <property type="match status" value="3"/>
</dbReference>
<dbReference type="InterPro" id="IPR051240">
    <property type="entry name" value="Mito_RNA-Proc/Resp"/>
</dbReference>
<accession>A0A1R3JFW5</accession>
<feature type="repeat" description="PPR" evidence="3">
    <location>
        <begin position="315"/>
        <end position="349"/>
    </location>
</feature>
<dbReference type="PANTHER" id="PTHR47933">
    <property type="entry name" value="PENTATRICOPEPTIDE REPEAT-CONTAINING PROTEIN 1, MITOCHONDRIAL"/>
    <property type="match status" value="1"/>
</dbReference>
<dbReference type="Pfam" id="PF01535">
    <property type="entry name" value="PPR"/>
    <property type="match status" value="1"/>
</dbReference>
<evidence type="ECO:0000256" key="1">
    <source>
        <dbReference type="ARBA" id="ARBA00007626"/>
    </source>
</evidence>
<name>A0A1R3JFW5_9ROSI</name>
<comment type="similarity">
    <text evidence="1">Belongs to the PPR family. P subfamily.</text>
</comment>
<reference evidence="6" key="1">
    <citation type="submission" date="2013-09" db="EMBL/GenBank/DDBJ databases">
        <title>Corchorus olitorius genome sequencing.</title>
        <authorList>
            <person name="Alam M."/>
            <person name="Haque M.S."/>
            <person name="Islam M.S."/>
            <person name="Emdad E.M."/>
            <person name="Islam M.M."/>
            <person name="Ahmed B."/>
            <person name="Halim A."/>
            <person name="Hossen Q.M.M."/>
            <person name="Hossain M.Z."/>
            <person name="Ahmed R."/>
            <person name="Khan M.M."/>
            <person name="Islam R."/>
            <person name="Rashid M.M."/>
            <person name="Khan S.A."/>
            <person name="Rahman M.S."/>
            <person name="Alam M."/>
            <person name="Yahiya A.S."/>
            <person name="Khan M.S."/>
            <person name="Azam M.S."/>
            <person name="Haque T."/>
            <person name="Lashkar M.Z.H."/>
            <person name="Akhand A.I."/>
            <person name="Morshed G."/>
            <person name="Roy S."/>
            <person name="Uddin K.S."/>
            <person name="Rabeya T."/>
            <person name="Hossain A.S."/>
            <person name="Chowdhury A."/>
            <person name="Snigdha A.R."/>
            <person name="Mortoza M.S."/>
            <person name="Matin S.A."/>
            <person name="Hoque S.M.E."/>
            <person name="Islam M.K."/>
            <person name="Roy D.K."/>
            <person name="Haider R."/>
            <person name="Moosa M.M."/>
            <person name="Elias S.M."/>
            <person name="Hasan A.M."/>
            <person name="Jahan S."/>
            <person name="Shafiuddin M."/>
            <person name="Mahmood N."/>
            <person name="Shommy N.S."/>
        </authorList>
    </citation>
    <scope>NUCLEOTIDE SEQUENCE [LARGE SCALE GENOMIC DNA]</scope>
    <source>
        <strain evidence="6">cv. O-4</strain>
    </source>
</reference>
<keyword evidence="2" id="KW-0677">Repeat</keyword>
<dbReference type="EMBL" id="AWUE01016240">
    <property type="protein sequence ID" value="OMO93725.1"/>
    <property type="molecule type" value="Genomic_DNA"/>
</dbReference>
<feature type="compositionally biased region" description="Polar residues" evidence="4">
    <location>
        <begin position="18"/>
        <end position="28"/>
    </location>
</feature>
<sequence>MGADSIPEKPNPDFPTKPHSNSIPNNLQPRRFPTHLDAPDISPTARTFCQLLTRTSPLHIESALSSTGIVPTSDLLQQVLAFSYNHPFSAIKFFRWASRSFKPSAYAWNLMVDLLGKNQSFESMWEFVRSMKEEGLLSLPTFVSVFSSYCAADRFSDAIKSFHDMDQYGVQQDVVAVNSLLSAICRQDNQMSVAVEFFDRIKSKIPPDGDTYAILLEGWEKQGNVAKAKATFGEMVISVGWNPANLSAYDAFFTTLVRGAHTDEALKFLQVMKGHNCFPGLSFFSNALDFLVKQNDLTHIVPFWDIMVGGGLVPNLIMYNAVIGLLCNNNDLDNAFRFLDEMVFYGAFPDSSTYNMIFQCLVRNKRVRDVGNFFVEMIKNEWPPTCSNSLLAVKMLLEEEDPEMAIDIWHYMAENCVSPIDETSNELLIGLCNLGRLLEVKRFAERMLDRRIKLFESTMEKLKKAFYKEGRSFRDKYDSLSSKWKVAQM</sequence>
<evidence type="ECO:0000313" key="6">
    <source>
        <dbReference type="Proteomes" id="UP000187203"/>
    </source>
</evidence>
<protein>
    <recommendedName>
        <fullName evidence="7">Pentatricopeptide repeat-containing protein</fullName>
    </recommendedName>
</protein>
<feature type="compositionally biased region" description="Basic and acidic residues" evidence="4">
    <location>
        <begin position="1"/>
        <end position="11"/>
    </location>
</feature>
<dbReference type="Pfam" id="PF13041">
    <property type="entry name" value="PPR_2"/>
    <property type="match status" value="1"/>
</dbReference>
<dbReference type="InterPro" id="IPR011990">
    <property type="entry name" value="TPR-like_helical_dom_sf"/>
</dbReference>
<dbReference type="Pfam" id="PF13812">
    <property type="entry name" value="PPR_3"/>
    <property type="match status" value="1"/>
</dbReference>
<dbReference type="OrthoDB" id="1911504at2759"/>
<gene>
    <name evidence="5" type="ORF">COLO4_16738</name>
</gene>
<evidence type="ECO:0008006" key="7">
    <source>
        <dbReference type="Google" id="ProtNLM"/>
    </source>
</evidence>
<dbReference type="Gene3D" id="1.25.40.10">
    <property type="entry name" value="Tetratricopeptide repeat domain"/>
    <property type="match status" value="3"/>
</dbReference>
<evidence type="ECO:0000313" key="5">
    <source>
        <dbReference type="EMBL" id="OMO93725.1"/>
    </source>
</evidence>
<keyword evidence="6" id="KW-1185">Reference proteome</keyword>
<feature type="repeat" description="PPR" evidence="3">
    <location>
        <begin position="350"/>
        <end position="384"/>
    </location>
</feature>
<proteinExistence type="inferred from homology"/>
<evidence type="ECO:0000256" key="2">
    <source>
        <dbReference type="ARBA" id="ARBA00022737"/>
    </source>
</evidence>
<dbReference type="STRING" id="93759.A0A1R3JFW5"/>
<dbReference type="PANTHER" id="PTHR47933:SF14">
    <property type="entry name" value="PENTATRICOPEPTIDE REPEAT (PPR) SUPERFAMILY PROTEIN"/>
    <property type="match status" value="1"/>
</dbReference>
<dbReference type="InterPro" id="IPR002885">
    <property type="entry name" value="PPR_rpt"/>
</dbReference>
<feature type="region of interest" description="Disordered" evidence="4">
    <location>
        <begin position="1"/>
        <end position="36"/>
    </location>
</feature>
<dbReference type="GO" id="GO:0003729">
    <property type="term" value="F:mRNA binding"/>
    <property type="evidence" value="ECO:0007669"/>
    <property type="project" value="TreeGrafter"/>
</dbReference>
<comment type="caution">
    <text evidence="5">The sequence shown here is derived from an EMBL/GenBank/DDBJ whole genome shotgun (WGS) entry which is preliminary data.</text>
</comment>
<evidence type="ECO:0000256" key="4">
    <source>
        <dbReference type="SAM" id="MobiDB-lite"/>
    </source>
</evidence>
<dbReference type="AlphaFoldDB" id="A0A1R3JFW5"/>
<feature type="repeat" description="PPR" evidence="3">
    <location>
        <begin position="104"/>
        <end position="138"/>
    </location>
</feature>
<dbReference type="Proteomes" id="UP000187203">
    <property type="component" value="Unassembled WGS sequence"/>
</dbReference>
<evidence type="ECO:0000256" key="3">
    <source>
        <dbReference type="PROSITE-ProRule" id="PRU00708"/>
    </source>
</evidence>
<organism evidence="5 6">
    <name type="scientific">Corchorus olitorius</name>
    <dbReference type="NCBI Taxonomy" id="93759"/>
    <lineage>
        <taxon>Eukaryota</taxon>
        <taxon>Viridiplantae</taxon>
        <taxon>Streptophyta</taxon>
        <taxon>Embryophyta</taxon>
        <taxon>Tracheophyta</taxon>
        <taxon>Spermatophyta</taxon>
        <taxon>Magnoliopsida</taxon>
        <taxon>eudicotyledons</taxon>
        <taxon>Gunneridae</taxon>
        <taxon>Pentapetalae</taxon>
        <taxon>rosids</taxon>
        <taxon>malvids</taxon>
        <taxon>Malvales</taxon>
        <taxon>Malvaceae</taxon>
        <taxon>Grewioideae</taxon>
        <taxon>Apeibeae</taxon>
        <taxon>Corchorus</taxon>
    </lineage>
</organism>